<dbReference type="InterPro" id="IPR042279">
    <property type="entry name" value="Pep_M60_3"/>
</dbReference>
<evidence type="ECO:0000313" key="2">
    <source>
        <dbReference type="EMBL" id="OTA16274.1"/>
    </source>
</evidence>
<dbReference type="Gene3D" id="2.60.120.1250">
    <property type="entry name" value="Peptidase M60, enhancin-like domain 1"/>
    <property type="match status" value="1"/>
</dbReference>
<feature type="domain" description="Peptidase M60" evidence="1">
    <location>
        <begin position="79"/>
        <end position="402"/>
    </location>
</feature>
<protein>
    <recommendedName>
        <fullName evidence="1">Peptidase M60 domain-containing protein</fullName>
    </recommendedName>
</protein>
<comment type="caution">
    <text evidence="2">The sequence shown here is derived from an EMBL/GenBank/DDBJ whole genome shotgun (WGS) entry which is preliminary data.</text>
</comment>
<dbReference type="RefSeq" id="WP_167376263.1">
    <property type="nucleotide sequence ID" value="NZ_CAWNGD010000139.1"/>
</dbReference>
<dbReference type="PANTHER" id="PTHR15730:SF5">
    <property type="entry name" value="SI:CH211-210B2.2-RELATED"/>
    <property type="match status" value="1"/>
</dbReference>
<dbReference type="Gene3D" id="1.10.390.30">
    <property type="entry name" value="Peptidase M60, enhancin-like domain 3"/>
    <property type="match status" value="1"/>
</dbReference>
<evidence type="ECO:0000313" key="3">
    <source>
        <dbReference type="Proteomes" id="UP000194350"/>
    </source>
</evidence>
<proteinExistence type="predicted"/>
<dbReference type="Proteomes" id="UP000194350">
    <property type="component" value="Unassembled WGS sequence"/>
</dbReference>
<keyword evidence="3" id="KW-1185">Reference proteome</keyword>
<dbReference type="PANTHER" id="PTHR15730">
    <property type="entry name" value="EXPERIMENTAL AUTOIMMUNE PROSTATITIS ANTIGEN 2-RELATED"/>
    <property type="match status" value="1"/>
</dbReference>
<dbReference type="EMBL" id="MUBJ01000009">
    <property type="protein sequence ID" value="OTA16274.1"/>
    <property type="molecule type" value="Genomic_DNA"/>
</dbReference>
<dbReference type="Pfam" id="PF13402">
    <property type="entry name" value="Peptidase_M60"/>
    <property type="match status" value="1"/>
</dbReference>
<evidence type="ECO:0000259" key="1">
    <source>
        <dbReference type="PROSITE" id="PS51723"/>
    </source>
</evidence>
<organism evidence="2 3">
    <name type="scientific">Xenorhabdus vietnamensis</name>
    <dbReference type="NCBI Taxonomy" id="351656"/>
    <lineage>
        <taxon>Bacteria</taxon>
        <taxon>Pseudomonadati</taxon>
        <taxon>Pseudomonadota</taxon>
        <taxon>Gammaproteobacteria</taxon>
        <taxon>Enterobacterales</taxon>
        <taxon>Morganellaceae</taxon>
        <taxon>Xenorhabdus</taxon>
    </lineage>
</organism>
<sequence>MINVTDNMLRFGFLFMFCLISGDAQAKQSINDNVAGKHYWVSIKGNNSSYINNVEKRYLLPVLPSATEELKRLRTMKLADYFPSGLYVRKGETIRLSLTGAKTIAIFFGSPMLPASNTSGEMFDNSVNNSILVSSKDNISTFTSPASGMMYFRYSLPHSETLNSAKASIKVLEGGETVPFYIAGQTTLNEWRNMLKKYSQSPFIEMTDRRSIITVTRKIYNHSAKADPAVLLSKIERIINAYDDISGLSAQGDNKDLSSPLKIHFIEDNFSPPKDIEDAYMYAIDYIVGMPRDSALDVLNPDRLSSAWGIWHEIGHHYQQCDWLWGPVEESTVNIYSLYIQSLLGFPSRLDNKMDNGLTGLTWNEVAKEFKRSPNRNFNSEKPDSMIWVRLVMFEQLRKGLGTDFYRKLHSYYRHYPLKQTASDEEKINKFALRASRVSGFDLTEFFVGWGWAINKQTRDDIKALNLPKSTL</sequence>
<gene>
    <name evidence="2" type="ORF">Xvie_02044</name>
</gene>
<dbReference type="InterPro" id="IPR031161">
    <property type="entry name" value="Peptidase_M60_dom"/>
</dbReference>
<dbReference type="AlphaFoldDB" id="A0A1Y2SCE3"/>
<dbReference type="InterPro" id="IPR051244">
    <property type="entry name" value="TCAF"/>
</dbReference>
<dbReference type="STRING" id="351656.Xvie_02044"/>
<accession>A0A1Y2SCE3</accession>
<name>A0A1Y2SCE3_9GAMM</name>
<dbReference type="Gene3D" id="3.40.390.80">
    <property type="entry name" value="Peptidase M60, enhancin-like domain 2"/>
    <property type="match status" value="1"/>
</dbReference>
<reference evidence="2 3" key="1">
    <citation type="submission" date="2016-10" db="EMBL/GenBank/DDBJ databases">
        <title>Systematic genetic and metabolomic analysis of Xenorhabdus and Photorhabdus spp., highlights the requirements for a dual symbiotic and pathogenic life style.</title>
        <authorList>
            <person name="Tobias N.J."/>
            <person name="Wolff H."/>
            <person name="Djahanschiri B."/>
            <person name="Pidot S.J."/>
            <person name="Stinear T.P."/>
            <person name="Ebersberger I."/>
            <person name="Bode H.B."/>
        </authorList>
    </citation>
    <scope>NUCLEOTIDE SEQUENCE [LARGE SCALE GENOMIC DNA]</scope>
    <source>
        <strain evidence="2 3">DSM 22392</strain>
    </source>
</reference>
<dbReference type="SMART" id="SM01276">
    <property type="entry name" value="M60-like"/>
    <property type="match status" value="1"/>
</dbReference>
<dbReference type="PROSITE" id="PS51723">
    <property type="entry name" value="PEPTIDASE_M60"/>
    <property type="match status" value="1"/>
</dbReference>